<dbReference type="PANTHER" id="PTHR48111">
    <property type="entry name" value="REGULATOR OF RPOS"/>
    <property type="match status" value="1"/>
</dbReference>
<dbReference type="Gene3D" id="1.10.10.10">
    <property type="entry name" value="Winged helix-like DNA-binding domain superfamily/Winged helix DNA-binding domain"/>
    <property type="match status" value="1"/>
</dbReference>
<name>A0ABW0RZY3_9BURK</name>
<evidence type="ECO:0000259" key="8">
    <source>
        <dbReference type="PROSITE" id="PS50110"/>
    </source>
</evidence>
<feature type="domain" description="OmpR/PhoB-type" evidence="9">
    <location>
        <begin position="129"/>
        <end position="227"/>
    </location>
</feature>
<dbReference type="PROSITE" id="PS51755">
    <property type="entry name" value="OMPR_PHOB"/>
    <property type="match status" value="1"/>
</dbReference>
<dbReference type="RefSeq" id="WP_379770663.1">
    <property type="nucleotide sequence ID" value="NZ_JBHSMZ010000006.1"/>
</dbReference>
<feature type="domain" description="Response regulatory" evidence="8">
    <location>
        <begin position="3"/>
        <end position="117"/>
    </location>
</feature>
<dbReference type="SMART" id="SM00862">
    <property type="entry name" value="Trans_reg_C"/>
    <property type="match status" value="1"/>
</dbReference>
<gene>
    <name evidence="10" type="ORF">ACFPO9_11335</name>
</gene>
<keyword evidence="2" id="KW-0902">Two-component regulatory system</keyword>
<dbReference type="Pfam" id="PF00486">
    <property type="entry name" value="Trans_reg_C"/>
    <property type="match status" value="1"/>
</dbReference>
<comment type="caution">
    <text evidence="10">The sequence shown here is derived from an EMBL/GenBank/DDBJ whole genome shotgun (WGS) entry which is preliminary data.</text>
</comment>
<evidence type="ECO:0000256" key="3">
    <source>
        <dbReference type="ARBA" id="ARBA00023015"/>
    </source>
</evidence>
<accession>A0ABW0RZY3</accession>
<dbReference type="InterPro" id="IPR006291">
    <property type="entry name" value="CusR-like"/>
</dbReference>
<evidence type="ECO:0000256" key="7">
    <source>
        <dbReference type="PROSITE-ProRule" id="PRU01091"/>
    </source>
</evidence>
<dbReference type="InterPro" id="IPR001867">
    <property type="entry name" value="OmpR/PhoB-type_DNA-bd"/>
</dbReference>
<dbReference type="SUPFAM" id="SSF46894">
    <property type="entry name" value="C-terminal effector domain of the bipartite response regulators"/>
    <property type="match status" value="1"/>
</dbReference>
<organism evidence="10 11">
    <name type="scientific">Massilia aerilata</name>
    <dbReference type="NCBI Taxonomy" id="453817"/>
    <lineage>
        <taxon>Bacteria</taxon>
        <taxon>Pseudomonadati</taxon>
        <taxon>Pseudomonadota</taxon>
        <taxon>Betaproteobacteria</taxon>
        <taxon>Burkholderiales</taxon>
        <taxon>Oxalobacteraceae</taxon>
        <taxon>Telluria group</taxon>
        <taxon>Massilia</taxon>
    </lineage>
</organism>
<dbReference type="InterPro" id="IPR016032">
    <property type="entry name" value="Sig_transdc_resp-reg_C-effctor"/>
</dbReference>
<evidence type="ECO:0000256" key="4">
    <source>
        <dbReference type="ARBA" id="ARBA00023125"/>
    </source>
</evidence>
<dbReference type="InterPro" id="IPR036388">
    <property type="entry name" value="WH-like_DNA-bd_sf"/>
</dbReference>
<keyword evidence="5" id="KW-0804">Transcription</keyword>
<evidence type="ECO:0000256" key="2">
    <source>
        <dbReference type="ARBA" id="ARBA00023012"/>
    </source>
</evidence>
<dbReference type="EMBL" id="JBHSMZ010000006">
    <property type="protein sequence ID" value="MFC5549105.1"/>
    <property type="molecule type" value="Genomic_DNA"/>
</dbReference>
<evidence type="ECO:0000256" key="6">
    <source>
        <dbReference type="PROSITE-ProRule" id="PRU00169"/>
    </source>
</evidence>
<dbReference type="Proteomes" id="UP001596086">
    <property type="component" value="Unassembled WGS sequence"/>
</dbReference>
<dbReference type="Gene3D" id="3.40.50.2300">
    <property type="match status" value="1"/>
</dbReference>
<evidence type="ECO:0000313" key="10">
    <source>
        <dbReference type="EMBL" id="MFC5549105.1"/>
    </source>
</evidence>
<dbReference type="Pfam" id="PF00072">
    <property type="entry name" value="Response_reg"/>
    <property type="match status" value="1"/>
</dbReference>
<dbReference type="SUPFAM" id="SSF52172">
    <property type="entry name" value="CheY-like"/>
    <property type="match status" value="1"/>
</dbReference>
<dbReference type="PROSITE" id="PS50110">
    <property type="entry name" value="RESPONSE_REGULATORY"/>
    <property type="match status" value="1"/>
</dbReference>
<keyword evidence="1 6" id="KW-0597">Phosphoprotein</keyword>
<dbReference type="InterPro" id="IPR001789">
    <property type="entry name" value="Sig_transdc_resp-reg_receiver"/>
</dbReference>
<reference evidence="11" key="1">
    <citation type="journal article" date="2019" name="Int. J. Syst. Evol. Microbiol.">
        <title>The Global Catalogue of Microorganisms (GCM) 10K type strain sequencing project: providing services to taxonomists for standard genome sequencing and annotation.</title>
        <authorList>
            <consortium name="The Broad Institute Genomics Platform"/>
            <consortium name="The Broad Institute Genome Sequencing Center for Infectious Disease"/>
            <person name="Wu L."/>
            <person name="Ma J."/>
        </authorList>
    </citation>
    <scope>NUCLEOTIDE SEQUENCE [LARGE SCALE GENOMIC DNA]</scope>
    <source>
        <strain evidence="11">CGMCC 4.5798</strain>
    </source>
</reference>
<dbReference type="CDD" id="cd19935">
    <property type="entry name" value="REC_OmpR_CusR-like"/>
    <property type="match status" value="1"/>
</dbReference>
<sequence length="229" mass="25803">MTKILLVEDQPTAAAYLAQGLNEEGMVVDVAHTGPDGLHQLLTVDYDLAILDVMLPVLDGWAILETARRARRTTPVLFLSARDQVEDRVRGLELGAEDYLVKPFAFSELLARVRVILRRNDRGAAAHEPTTFELADLSLDLLRHRATRNGERLDLTPKEFALLSLLIRRAGEVQSRTILADQVWDMNFESETNVVEVAIRRLRTKLDDPYPVKLLHTVRGVGYVLEARD</sequence>
<proteinExistence type="predicted"/>
<dbReference type="CDD" id="cd00383">
    <property type="entry name" value="trans_reg_C"/>
    <property type="match status" value="1"/>
</dbReference>
<dbReference type="NCBIfam" id="TIGR01387">
    <property type="entry name" value="cztR_silR_copR"/>
    <property type="match status" value="1"/>
</dbReference>
<evidence type="ECO:0000313" key="11">
    <source>
        <dbReference type="Proteomes" id="UP001596086"/>
    </source>
</evidence>
<evidence type="ECO:0000256" key="5">
    <source>
        <dbReference type="ARBA" id="ARBA00023163"/>
    </source>
</evidence>
<feature type="modified residue" description="4-aspartylphosphate" evidence="6">
    <location>
        <position position="52"/>
    </location>
</feature>
<dbReference type="Gene3D" id="6.10.250.690">
    <property type="match status" value="1"/>
</dbReference>
<keyword evidence="4 7" id="KW-0238">DNA-binding</keyword>
<protein>
    <submittedName>
        <fullName evidence="10">Heavy metal response regulator transcription factor</fullName>
    </submittedName>
</protein>
<dbReference type="PANTHER" id="PTHR48111:SF41">
    <property type="entry name" value="TRANSCRIPTIONAL REGULATORY PROTEIN CUSR-RELATED"/>
    <property type="match status" value="1"/>
</dbReference>
<dbReference type="SMART" id="SM00448">
    <property type="entry name" value="REC"/>
    <property type="match status" value="1"/>
</dbReference>
<keyword evidence="3" id="KW-0805">Transcription regulation</keyword>
<evidence type="ECO:0000259" key="9">
    <source>
        <dbReference type="PROSITE" id="PS51755"/>
    </source>
</evidence>
<keyword evidence="11" id="KW-1185">Reference proteome</keyword>
<dbReference type="InterPro" id="IPR011006">
    <property type="entry name" value="CheY-like_superfamily"/>
</dbReference>
<dbReference type="InterPro" id="IPR039420">
    <property type="entry name" value="WalR-like"/>
</dbReference>
<evidence type="ECO:0000256" key="1">
    <source>
        <dbReference type="ARBA" id="ARBA00022553"/>
    </source>
</evidence>
<feature type="DNA-binding region" description="OmpR/PhoB-type" evidence="7">
    <location>
        <begin position="129"/>
        <end position="227"/>
    </location>
</feature>